<accession>A0A445MBJ0</accession>
<proteinExistence type="predicted"/>
<dbReference type="Proteomes" id="UP000290560">
    <property type="component" value="Unassembled WGS sequence"/>
</dbReference>
<keyword evidence="1" id="KW-0175">Coiled coil</keyword>
<evidence type="ECO:0000256" key="1">
    <source>
        <dbReference type="SAM" id="Coils"/>
    </source>
</evidence>
<gene>
    <name evidence="2" type="ORF">BHM03_00006188</name>
</gene>
<name>A0A445MBJ0_ENSVE</name>
<evidence type="ECO:0000313" key="2">
    <source>
        <dbReference type="EMBL" id="RZR71622.1"/>
    </source>
</evidence>
<organism evidence="2">
    <name type="scientific">Ensete ventricosum</name>
    <name type="common">Abyssinian banana</name>
    <name type="synonym">Musa ensete</name>
    <dbReference type="NCBI Taxonomy" id="4639"/>
    <lineage>
        <taxon>Eukaryota</taxon>
        <taxon>Viridiplantae</taxon>
        <taxon>Streptophyta</taxon>
        <taxon>Embryophyta</taxon>
        <taxon>Tracheophyta</taxon>
        <taxon>Spermatophyta</taxon>
        <taxon>Magnoliopsida</taxon>
        <taxon>Liliopsida</taxon>
        <taxon>Zingiberales</taxon>
        <taxon>Musaceae</taxon>
        <taxon>Ensete</taxon>
    </lineage>
</organism>
<dbReference type="EMBL" id="KV875560">
    <property type="protein sequence ID" value="RZR71622.1"/>
    <property type="molecule type" value="Genomic_DNA"/>
</dbReference>
<dbReference type="AlphaFoldDB" id="A0A445MBJ0"/>
<sequence length="113" mass="12574">MALIDQVYDKGWAISTMGDKITELHDQISELKAGDALKVVAAAEQWANDLEVEVRQLRSKLGESERVHKELRKELEGTERHLVEFQCLLKESRGKVLIDGGSTSVIVEDVAAT</sequence>
<feature type="coiled-coil region" evidence="1">
    <location>
        <begin position="40"/>
        <end position="88"/>
    </location>
</feature>
<protein>
    <submittedName>
        <fullName evidence="2">Uncharacterized protein</fullName>
    </submittedName>
</protein>
<reference evidence="2" key="1">
    <citation type="journal article" date="2018" name="Data Brief">
        <title>Genome sequence data from 17 accessions of Ensete ventricosum, a staple food crop for millions in Ethiopia.</title>
        <authorList>
            <person name="Yemataw Z."/>
            <person name="Muzemil S."/>
            <person name="Ambachew D."/>
            <person name="Tripathi L."/>
            <person name="Tesfaye K."/>
            <person name="Chala A."/>
            <person name="Farbos A."/>
            <person name="O'Neill P."/>
            <person name="Moore K."/>
            <person name="Grant M."/>
            <person name="Studholme D.J."/>
        </authorList>
    </citation>
    <scope>NUCLEOTIDE SEQUENCE [LARGE SCALE GENOMIC DNA]</scope>
    <source>
        <tissue evidence="2">Leaf</tissue>
    </source>
</reference>